<organism evidence="2 3">
    <name type="scientific">Microbotryum saponariae</name>
    <dbReference type="NCBI Taxonomy" id="289078"/>
    <lineage>
        <taxon>Eukaryota</taxon>
        <taxon>Fungi</taxon>
        <taxon>Dikarya</taxon>
        <taxon>Basidiomycota</taxon>
        <taxon>Pucciniomycotina</taxon>
        <taxon>Microbotryomycetes</taxon>
        <taxon>Microbotryales</taxon>
        <taxon>Microbotryaceae</taxon>
        <taxon>Microbotryum</taxon>
    </lineage>
</organism>
<evidence type="ECO:0000313" key="2">
    <source>
        <dbReference type="EMBL" id="SCZ99092.1"/>
    </source>
</evidence>
<protein>
    <submittedName>
        <fullName evidence="2">BZ3500_MvSof-1268-A1-R1_Chr3-1g05807 protein</fullName>
    </submittedName>
</protein>
<reference evidence="3" key="1">
    <citation type="submission" date="2016-10" db="EMBL/GenBank/DDBJ databases">
        <authorList>
            <person name="Jeantristanb JTB J.-T."/>
            <person name="Ricardo R."/>
        </authorList>
    </citation>
    <scope>NUCLEOTIDE SEQUENCE [LARGE SCALE GENOMIC DNA]</scope>
</reference>
<dbReference type="Proteomes" id="UP000249723">
    <property type="component" value="Unassembled WGS sequence"/>
</dbReference>
<name>A0A2X0KY49_9BASI</name>
<dbReference type="OrthoDB" id="2540289at2759"/>
<accession>A0A2X0KY49</accession>
<sequence length="100" mass="11044">MRRRNPLQDGSRSKAKPRKSTSRTAHYFPSSALLLLDFRTVLVTFVGRPNDEIVSIRCTVVKSETNALMRQTPKSNATIATARLCPASRLIAFGCSFGMA</sequence>
<proteinExistence type="predicted"/>
<feature type="region of interest" description="Disordered" evidence="1">
    <location>
        <begin position="1"/>
        <end position="24"/>
    </location>
</feature>
<dbReference type="EMBL" id="FMWP01000096">
    <property type="protein sequence ID" value="SCZ99092.1"/>
    <property type="molecule type" value="Genomic_DNA"/>
</dbReference>
<evidence type="ECO:0000256" key="1">
    <source>
        <dbReference type="SAM" id="MobiDB-lite"/>
    </source>
</evidence>
<evidence type="ECO:0000313" key="3">
    <source>
        <dbReference type="Proteomes" id="UP000249723"/>
    </source>
</evidence>
<gene>
    <name evidence="2" type="ORF">BZ3500_MVSOF-1268-A1-R1_CHR3-1G05807</name>
</gene>
<dbReference type="AlphaFoldDB" id="A0A2X0KY49"/>
<keyword evidence="3" id="KW-1185">Reference proteome</keyword>